<keyword evidence="3" id="KW-1185">Reference proteome</keyword>
<evidence type="ECO:0000259" key="1">
    <source>
        <dbReference type="Pfam" id="PF01390"/>
    </source>
</evidence>
<dbReference type="Gene3D" id="3.30.70.960">
    <property type="entry name" value="SEA domain"/>
    <property type="match status" value="2"/>
</dbReference>
<dbReference type="Pfam" id="PF01390">
    <property type="entry name" value="SEA"/>
    <property type="match status" value="1"/>
</dbReference>
<dbReference type="AlphaFoldDB" id="A0AAN8BY92"/>
<name>A0AAN8BY92_CHAGU</name>
<accession>A0AAN8BY92</accession>
<dbReference type="Proteomes" id="UP001331515">
    <property type="component" value="Unassembled WGS sequence"/>
</dbReference>
<sequence>MYLGFEGIIFNLILDSKEDKMGVGWIISITLMLIATTRAALSTTASTTADPNTVGSEPTYILSAELMGPTYSSALSNSNSDEYKALKGKIQNACNEKYSLKFPTTFSDCRLKSLSALNTPQGSEATVGAVFHGTTAITDLPQDDFVAEILCNEKYSLKFPTTFSDCRLKSLSALNTPQGSEATVGVVFHGTTAITDLPQNDVVAQILVEALSNSTNTPNLSINPASVKVLASPVPDPITTDAPATTPAAAATNTAAPDYNYVLDIQLIGEAFSPALTNTSSKEYKALEKRILNVCGNIYRTKYPNTFSHCLLKEFRASNVTRVTETQATFMAVQDISQSSDRSNYSSHT</sequence>
<protein>
    <recommendedName>
        <fullName evidence="1">SEA domain-containing protein</fullName>
    </recommendedName>
</protein>
<dbReference type="EMBL" id="JAURVH010001535">
    <property type="protein sequence ID" value="KAK5893575.1"/>
    <property type="molecule type" value="Genomic_DNA"/>
</dbReference>
<gene>
    <name evidence="2" type="ORF">CgunFtcFv8_006436</name>
</gene>
<proteinExistence type="predicted"/>
<evidence type="ECO:0000313" key="3">
    <source>
        <dbReference type="Proteomes" id="UP001331515"/>
    </source>
</evidence>
<dbReference type="InterPro" id="IPR000082">
    <property type="entry name" value="SEA_dom"/>
</dbReference>
<evidence type="ECO:0000313" key="2">
    <source>
        <dbReference type="EMBL" id="KAK5893575.1"/>
    </source>
</evidence>
<organism evidence="2 3">
    <name type="scientific">Champsocephalus gunnari</name>
    <name type="common">Mackerel icefish</name>
    <dbReference type="NCBI Taxonomy" id="52237"/>
    <lineage>
        <taxon>Eukaryota</taxon>
        <taxon>Metazoa</taxon>
        <taxon>Chordata</taxon>
        <taxon>Craniata</taxon>
        <taxon>Vertebrata</taxon>
        <taxon>Euteleostomi</taxon>
        <taxon>Actinopterygii</taxon>
        <taxon>Neopterygii</taxon>
        <taxon>Teleostei</taxon>
        <taxon>Neoteleostei</taxon>
        <taxon>Acanthomorphata</taxon>
        <taxon>Eupercaria</taxon>
        <taxon>Perciformes</taxon>
        <taxon>Notothenioidei</taxon>
        <taxon>Channichthyidae</taxon>
        <taxon>Champsocephalus</taxon>
    </lineage>
</organism>
<comment type="caution">
    <text evidence="2">The sequence shown here is derived from an EMBL/GenBank/DDBJ whole genome shotgun (WGS) entry which is preliminary data.</text>
</comment>
<reference evidence="2 3" key="1">
    <citation type="journal article" date="2023" name="Mol. Biol. Evol.">
        <title>Genomics of Secondarily Temperate Adaptation in the Only Non-Antarctic Icefish.</title>
        <authorList>
            <person name="Rivera-Colon A.G."/>
            <person name="Rayamajhi N."/>
            <person name="Minhas B.F."/>
            <person name="Madrigal G."/>
            <person name="Bilyk K.T."/>
            <person name="Yoon V."/>
            <person name="Hune M."/>
            <person name="Gregory S."/>
            <person name="Cheng C.H.C."/>
            <person name="Catchen J.M."/>
        </authorList>
    </citation>
    <scope>NUCLEOTIDE SEQUENCE [LARGE SCALE GENOMIC DNA]</scope>
    <source>
        <tissue evidence="2">White muscle</tissue>
    </source>
</reference>
<dbReference type="InterPro" id="IPR036364">
    <property type="entry name" value="SEA_dom_sf"/>
</dbReference>
<feature type="domain" description="SEA" evidence="1">
    <location>
        <begin position="260"/>
        <end position="330"/>
    </location>
</feature>
<dbReference type="SUPFAM" id="SSF82671">
    <property type="entry name" value="SEA domain"/>
    <property type="match status" value="1"/>
</dbReference>